<keyword evidence="5" id="KW-0479">Metal-binding</keyword>
<organism evidence="9 10">
    <name type="scientific">Euphydryas editha</name>
    <name type="common">Edith's checkerspot</name>
    <dbReference type="NCBI Taxonomy" id="104508"/>
    <lineage>
        <taxon>Eukaryota</taxon>
        <taxon>Metazoa</taxon>
        <taxon>Ecdysozoa</taxon>
        <taxon>Arthropoda</taxon>
        <taxon>Hexapoda</taxon>
        <taxon>Insecta</taxon>
        <taxon>Pterygota</taxon>
        <taxon>Neoptera</taxon>
        <taxon>Endopterygota</taxon>
        <taxon>Lepidoptera</taxon>
        <taxon>Glossata</taxon>
        <taxon>Ditrysia</taxon>
        <taxon>Papilionoidea</taxon>
        <taxon>Nymphalidae</taxon>
        <taxon>Nymphalinae</taxon>
        <taxon>Euphydryas</taxon>
    </lineage>
</organism>
<dbReference type="AlphaFoldDB" id="A0AAU9U1Q6"/>
<evidence type="ECO:0000256" key="7">
    <source>
        <dbReference type="ARBA" id="ARBA00022801"/>
    </source>
</evidence>
<dbReference type="PANTHER" id="PTHR10642:SF26">
    <property type="entry name" value="RIBONUCLEASE H1"/>
    <property type="match status" value="1"/>
</dbReference>
<dbReference type="EMBL" id="CAKOGL010000011">
    <property type="protein sequence ID" value="CAH2091702.1"/>
    <property type="molecule type" value="Genomic_DNA"/>
</dbReference>
<evidence type="ECO:0000313" key="10">
    <source>
        <dbReference type="Proteomes" id="UP001153954"/>
    </source>
</evidence>
<keyword evidence="6" id="KW-0255">Endonuclease</keyword>
<evidence type="ECO:0000256" key="2">
    <source>
        <dbReference type="ARBA" id="ARBA00005300"/>
    </source>
</evidence>
<protein>
    <recommendedName>
        <fullName evidence="3">ribonuclease H</fullName>
        <ecNumber evidence="3">3.1.26.4</ecNumber>
    </recommendedName>
</protein>
<dbReference type="InterPro" id="IPR036397">
    <property type="entry name" value="RNaseH_sf"/>
</dbReference>
<keyword evidence="4" id="KW-0540">Nuclease</keyword>
<dbReference type="GO" id="GO:0003676">
    <property type="term" value="F:nucleic acid binding"/>
    <property type="evidence" value="ECO:0007669"/>
    <property type="project" value="InterPro"/>
</dbReference>
<accession>A0AAU9U1Q6</accession>
<evidence type="ECO:0000313" key="9">
    <source>
        <dbReference type="EMBL" id="CAH2091702.1"/>
    </source>
</evidence>
<evidence type="ECO:0000256" key="3">
    <source>
        <dbReference type="ARBA" id="ARBA00012180"/>
    </source>
</evidence>
<dbReference type="GO" id="GO:0004523">
    <property type="term" value="F:RNA-DNA hybrid ribonuclease activity"/>
    <property type="evidence" value="ECO:0007669"/>
    <property type="project" value="UniProtKB-EC"/>
</dbReference>
<dbReference type="EC" id="3.1.26.4" evidence="3"/>
<sequence>MESEMCIPPLKTRRLYLCYKYCLKVNSFSDSINTQLLDKLYSFLSNRFWLHKKKPLPAICHNEIKQNAMSSSFPLEMFTLDTWVSNINLKTIIYSRLDSITGSKSQYPDHRALKCEVLQELQRKYNGYHAIFTDASKTAHGLGTAYYDPKNKNYKLHKIKNKYVSIMTAELFAVSQALCYAFSLNIHKIVIFTDSQSALMHIVKSAFGFRGMSTAYKILDKINRACSKNLTIVLQWVPSHIGLSGNEEADKLAKKAIFEGEEANILPRYSEVLRKYKRKCYNIFKEYFDERSLSKGIWYRTIQCEPPRIPWFYATSMNRQQVVSACRLRAGHMPVKSFAYLMRKVDSPNCDHCNKRDDVYHRLIECVRYADKRNVLFTNFKLNINNVGVLQSVLADPKSDAAKMLFNMFIT</sequence>
<dbReference type="PANTHER" id="PTHR10642">
    <property type="entry name" value="RIBONUCLEASE H1"/>
    <property type="match status" value="1"/>
</dbReference>
<comment type="catalytic activity">
    <reaction evidence="1">
        <text>Endonucleolytic cleavage to 5'-phosphomonoester.</text>
        <dbReference type="EC" id="3.1.26.4"/>
    </reaction>
</comment>
<keyword evidence="10" id="KW-1185">Reference proteome</keyword>
<evidence type="ECO:0000256" key="5">
    <source>
        <dbReference type="ARBA" id="ARBA00022723"/>
    </source>
</evidence>
<gene>
    <name evidence="9" type="ORF">EEDITHA_LOCUS7542</name>
</gene>
<dbReference type="Proteomes" id="UP001153954">
    <property type="component" value="Unassembled WGS sequence"/>
</dbReference>
<reference evidence="9" key="1">
    <citation type="submission" date="2022-03" db="EMBL/GenBank/DDBJ databases">
        <authorList>
            <person name="Tunstrom K."/>
        </authorList>
    </citation>
    <scope>NUCLEOTIDE SEQUENCE</scope>
</reference>
<evidence type="ECO:0000259" key="8">
    <source>
        <dbReference type="PROSITE" id="PS50879"/>
    </source>
</evidence>
<evidence type="ECO:0000256" key="1">
    <source>
        <dbReference type="ARBA" id="ARBA00000077"/>
    </source>
</evidence>
<evidence type="ECO:0000256" key="4">
    <source>
        <dbReference type="ARBA" id="ARBA00022722"/>
    </source>
</evidence>
<dbReference type="PROSITE" id="PS50879">
    <property type="entry name" value="RNASE_H_1"/>
    <property type="match status" value="1"/>
</dbReference>
<dbReference type="Gene3D" id="3.30.420.10">
    <property type="entry name" value="Ribonuclease H-like superfamily/Ribonuclease H"/>
    <property type="match status" value="1"/>
</dbReference>
<dbReference type="InterPro" id="IPR050092">
    <property type="entry name" value="RNase_H"/>
</dbReference>
<evidence type="ECO:0000256" key="6">
    <source>
        <dbReference type="ARBA" id="ARBA00022759"/>
    </source>
</evidence>
<dbReference type="GO" id="GO:0046872">
    <property type="term" value="F:metal ion binding"/>
    <property type="evidence" value="ECO:0007669"/>
    <property type="project" value="UniProtKB-KW"/>
</dbReference>
<name>A0AAU9U1Q6_EUPED</name>
<proteinExistence type="inferred from homology"/>
<dbReference type="SUPFAM" id="SSF53098">
    <property type="entry name" value="Ribonuclease H-like"/>
    <property type="match status" value="1"/>
</dbReference>
<dbReference type="Pfam" id="PF00075">
    <property type="entry name" value="RNase_H"/>
    <property type="match status" value="1"/>
</dbReference>
<dbReference type="CDD" id="cd09276">
    <property type="entry name" value="Rnase_HI_RT_non_LTR"/>
    <property type="match status" value="1"/>
</dbReference>
<keyword evidence="7" id="KW-0378">Hydrolase</keyword>
<dbReference type="InterPro" id="IPR002156">
    <property type="entry name" value="RNaseH_domain"/>
</dbReference>
<comment type="similarity">
    <text evidence="2">Belongs to the RNase H family.</text>
</comment>
<dbReference type="InterPro" id="IPR012337">
    <property type="entry name" value="RNaseH-like_sf"/>
</dbReference>
<comment type="caution">
    <text evidence="9">The sequence shown here is derived from an EMBL/GenBank/DDBJ whole genome shotgun (WGS) entry which is preliminary data.</text>
</comment>
<dbReference type="GO" id="GO:0043137">
    <property type="term" value="P:DNA replication, removal of RNA primer"/>
    <property type="evidence" value="ECO:0007669"/>
    <property type="project" value="TreeGrafter"/>
</dbReference>
<feature type="domain" description="RNase H type-1" evidence="8">
    <location>
        <begin position="125"/>
        <end position="258"/>
    </location>
</feature>